<dbReference type="RefSeq" id="WP_258877846.1">
    <property type="nucleotide sequence ID" value="NZ_CP048914.1"/>
</dbReference>
<dbReference type="KEGG" id="xcl:G4Z02_00240"/>
<sequence>MMHKIGERISGFRKERNMSQEELAAVLNVSRQTVSKWETGDTLPDVYNAVAIARLFHVSLDQLVLGTAVKGGESTYMAELKQKRQTTNIKAIIVGSIGSLTFALSLVLLDTFQPPAQTQGITMAFVFPVLMVCWAYAIYNLVKVGRYQQEIKYLQSIELHNITNAK</sequence>
<dbReference type="SUPFAM" id="SSF47413">
    <property type="entry name" value="lambda repressor-like DNA-binding domains"/>
    <property type="match status" value="1"/>
</dbReference>
<evidence type="ECO:0000313" key="5">
    <source>
        <dbReference type="Proteomes" id="UP000514720"/>
    </source>
</evidence>
<dbReference type="AlphaFoldDB" id="A0A7L7KNJ5"/>
<gene>
    <name evidence="4" type="ORF">G4Z02_00240</name>
</gene>
<protein>
    <submittedName>
        <fullName evidence="4">Helix-turn-helix transcriptional regulator</fullName>
    </submittedName>
</protein>
<dbReference type="Pfam" id="PF01381">
    <property type="entry name" value="HTH_3"/>
    <property type="match status" value="1"/>
</dbReference>
<dbReference type="InterPro" id="IPR001387">
    <property type="entry name" value="Cro/C1-type_HTH"/>
</dbReference>
<keyword evidence="5" id="KW-1185">Reference proteome</keyword>
<evidence type="ECO:0000256" key="2">
    <source>
        <dbReference type="SAM" id="Phobius"/>
    </source>
</evidence>
<dbReference type="InterPro" id="IPR010982">
    <property type="entry name" value="Lambda_DNA-bd_dom_sf"/>
</dbReference>
<proteinExistence type="predicted"/>
<dbReference type="PANTHER" id="PTHR46558">
    <property type="entry name" value="TRACRIPTIONAL REGULATORY PROTEIN-RELATED-RELATED"/>
    <property type="match status" value="1"/>
</dbReference>
<name>A0A7L7KNJ5_9MOLU</name>
<keyword evidence="2" id="KW-1133">Transmembrane helix</keyword>
<keyword evidence="2" id="KW-0472">Membrane</keyword>
<keyword evidence="1" id="KW-0238">DNA-binding</keyword>
<dbReference type="Gene3D" id="1.10.260.40">
    <property type="entry name" value="lambda repressor-like DNA-binding domains"/>
    <property type="match status" value="1"/>
</dbReference>
<feature type="domain" description="HTH cro/C1-type" evidence="3">
    <location>
        <begin position="9"/>
        <end position="63"/>
    </location>
</feature>
<keyword evidence="2" id="KW-0812">Transmembrane</keyword>
<dbReference type="Proteomes" id="UP000514720">
    <property type="component" value="Chromosome"/>
</dbReference>
<evidence type="ECO:0000313" key="4">
    <source>
        <dbReference type="EMBL" id="QMS84233.1"/>
    </source>
</evidence>
<dbReference type="EMBL" id="CP048914">
    <property type="protein sequence ID" value="QMS84233.1"/>
    <property type="molecule type" value="Genomic_DNA"/>
</dbReference>
<evidence type="ECO:0000259" key="3">
    <source>
        <dbReference type="PROSITE" id="PS50943"/>
    </source>
</evidence>
<accession>A0A7L7KNJ5</accession>
<dbReference type="PANTHER" id="PTHR46558:SF11">
    <property type="entry name" value="HTH-TYPE TRANSCRIPTIONAL REGULATOR XRE"/>
    <property type="match status" value="1"/>
</dbReference>
<dbReference type="SMART" id="SM00530">
    <property type="entry name" value="HTH_XRE"/>
    <property type="match status" value="1"/>
</dbReference>
<dbReference type="GO" id="GO:0003677">
    <property type="term" value="F:DNA binding"/>
    <property type="evidence" value="ECO:0007669"/>
    <property type="project" value="UniProtKB-KW"/>
</dbReference>
<dbReference type="CDD" id="cd00093">
    <property type="entry name" value="HTH_XRE"/>
    <property type="match status" value="1"/>
</dbReference>
<evidence type="ECO:0000256" key="1">
    <source>
        <dbReference type="ARBA" id="ARBA00023125"/>
    </source>
</evidence>
<feature type="transmembrane region" description="Helical" evidence="2">
    <location>
        <begin position="91"/>
        <end position="109"/>
    </location>
</feature>
<dbReference type="PROSITE" id="PS50943">
    <property type="entry name" value="HTH_CROC1"/>
    <property type="match status" value="1"/>
</dbReference>
<reference evidence="4 5" key="1">
    <citation type="submission" date="2020-02" db="EMBL/GenBank/DDBJ databases">
        <authorList>
            <person name="Zheng R.K."/>
            <person name="Sun C.M."/>
        </authorList>
    </citation>
    <scope>NUCLEOTIDE SEQUENCE [LARGE SCALE GENOMIC DNA]</scope>
    <source>
        <strain evidence="5">zrk13</strain>
    </source>
</reference>
<organism evidence="4 5">
    <name type="scientific">Candidatus Xianfuyuplasma coldseepsis</name>
    <dbReference type="NCBI Taxonomy" id="2782163"/>
    <lineage>
        <taxon>Bacteria</taxon>
        <taxon>Bacillati</taxon>
        <taxon>Mycoplasmatota</taxon>
        <taxon>Mollicutes</taxon>
        <taxon>Candidatus Izemoplasmatales</taxon>
        <taxon>Candidatus Izemoplasmataceae</taxon>
        <taxon>Candidatus Xianfuyuplasma</taxon>
    </lineage>
</organism>
<feature type="transmembrane region" description="Helical" evidence="2">
    <location>
        <begin position="121"/>
        <end position="142"/>
    </location>
</feature>